<dbReference type="GO" id="GO:0005634">
    <property type="term" value="C:nucleus"/>
    <property type="evidence" value="ECO:0007669"/>
    <property type="project" value="TreeGrafter"/>
</dbReference>
<gene>
    <name evidence="8" type="ORF">JL09_g6336</name>
</gene>
<evidence type="ECO:0000256" key="6">
    <source>
        <dbReference type="PROSITE-ProRule" id="PRU00104"/>
    </source>
</evidence>
<keyword evidence="4" id="KW-0808">Transferase</keyword>
<evidence type="ECO:0000313" key="9">
    <source>
        <dbReference type="Proteomes" id="UP000029867"/>
    </source>
</evidence>
<dbReference type="VEuPathDB" id="FungiDB:C5L36_0A08170"/>
<name>A0A099NRJ8_PICKU</name>
<dbReference type="Proteomes" id="UP000029867">
    <property type="component" value="Unassembled WGS sequence"/>
</dbReference>
<dbReference type="SUPFAM" id="SSF56204">
    <property type="entry name" value="Hect, E3 ligase catalytic domain"/>
    <property type="match status" value="1"/>
</dbReference>
<reference evidence="9" key="1">
    <citation type="journal article" date="2014" name="Microb. Cell Fact.">
        <title>Exploiting Issatchenkia orientalis SD108 for succinic acid production.</title>
        <authorList>
            <person name="Xiao H."/>
            <person name="Shao Z."/>
            <person name="Jiang Y."/>
            <person name="Dole S."/>
            <person name="Zhao H."/>
        </authorList>
    </citation>
    <scope>NUCLEOTIDE SEQUENCE [LARGE SCALE GENOMIC DNA]</scope>
    <source>
        <strain evidence="9">SD108</strain>
    </source>
</reference>
<evidence type="ECO:0000256" key="5">
    <source>
        <dbReference type="ARBA" id="ARBA00022786"/>
    </source>
</evidence>
<dbReference type="GO" id="GO:0000209">
    <property type="term" value="P:protein polyubiquitination"/>
    <property type="evidence" value="ECO:0007669"/>
    <property type="project" value="TreeGrafter"/>
</dbReference>
<dbReference type="PANTHER" id="PTHR11254">
    <property type="entry name" value="HECT DOMAIN UBIQUITIN-PROTEIN LIGASE"/>
    <property type="match status" value="1"/>
</dbReference>
<dbReference type="InterPro" id="IPR035983">
    <property type="entry name" value="Hect_E3_ubiquitin_ligase"/>
</dbReference>
<accession>A0A099NRJ8</accession>
<dbReference type="GO" id="GO:0006511">
    <property type="term" value="P:ubiquitin-dependent protein catabolic process"/>
    <property type="evidence" value="ECO:0007669"/>
    <property type="project" value="TreeGrafter"/>
</dbReference>
<dbReference type="HOGENOM" id="CLU_002173_13_0_1"/>
<dbReference type="PANTHER" id="PTHR11254:SF67">
    <property type="entry name" value="E3 UBIQUITIN-PROTEIN LIGASE HUWE1"/>
    <property type="match status" value="1"/>
</dbReference>
<dbReference type="AlphaFoldDB" id="A0A099NRJ8"/>
<dbReference type="InterPro" id="IPR000569">
    <property type="entry name" value="HECT_dom"/>
</dbReference>
<comment type="caution">
    <text evidence="8">The sequence shown here is derived from an EMBL/GenBank/DDBJ whole genome shotgun (WGS) entry which is preliminary data.</text>
</comment>
<dbReference type="GO" id="GO:0005737">
    <property type="term" value="C:cytoplasm"/>
    <property type="evidence" value="ECO:0007669"/>
    <property type="project" value="TreeGrafter"/>
</dbReference>
<dbReference type="EC" id="2.3.2.26" evidence="3"/>
<evidence type="ECO:0000313" key="8">
    <source>
        <dbReference type="EMBL" id="KGK34516.1"/>
    </source>
</evidence>
<dbReference type="PROSITE" id="PS50237">
    <property type="entry name" value="HECT"/>
    <property type="match status" value="1"/>
</dbReference>
<evidence type="ECO:0000256" key="1">
    <source>
        <dbReference type="ARBA" id="ARBA00000885"/>
    </source>
</evidence>
<organism evidence="8 9">
    <name type="scientific">Pichia kudriavzevii</name>
    <name type="common">Yeast</name>
    <name type="synonym">Issatchenkia orientalis</name>
    <dbReference type="NCBI Taxonomy" id="4909"/>
    <lineage>
        <taxon>Eukaryota</taxon>
        <taxon>Fungi</taxon>
        <taxon>Dikarya</taxon>
        <taxon>Ascomycota</taxon>
        <taxon>Saccharomycotina</taxon>
        <taxon>Pichiomycetes</taxon>
        <taxon>Pichiales</taxon>
        <taxon>Pichiaceae</taxon>
        <taxon>Pichia</taxon>
    </lineage>
</organism>
<feature type="active site" description="Glycyl thioester intermediate" evidence="6">
    <location>
        <position position="36"/>
    </location>
</feature>
<feature type="non-terminal residue" evidence="8">
    <location>
        <position position="1"/>
    </location>
</feature>
<dbReference type="GO" id="GO:0061630">
    <property type="term" value="F:ubiquitin protein ligase activity"/>
    <property type="evidence" value="ECO:0007669"/>
    <property type="project" value="UniProtKB-EC"/>
</dbReference>
<evidence type="ECO:0000256" key="3">
    <source>
        <dbReference type="ARBA" id="ARBA00012485"/>
    </source>
</evidence>
<dbReference type="Pfam" id="PF00632">
    <property type="entry name" value="HECT"/>
    <property type="match status" value="1"/>
</dbReference>
<dbReference type="eggNOG" id="KOG0939">
    <property type="taxonomic scope" value="Eukaryota"/>
</dbReference>
<feature type="domain" description="HECT" evidence="7">
    <location>
        <begin position="1"/>
        <end position="69"/>
    </location>
</feature>
<protein>
    <recommendedName>
        <fullName evidence="3">HECT-type E3 ubiquitin transferase</fullName>
        <ecNumber evidence="3">2.3.2.26</ecNumber>
    </recommendedName>
</protein>
<comment type="catalytic activity">
    <reaction evidence="1">
        <text>S-ubiquitinyl-[E2 ubiquitin-conjugating enzyme]-L-cysteine + [acceptor protein]-L-lysine = [E2 ubiquitin-conjugating enzyme]-L-cysteine + N(6)-ubiquitinyl-[acceptor protein]-L-lysine.</text>
        <dbReference type="EC" id="2.3.2.26"/>
    </reaction>
</comment>
<proteinExistence type="predicted"/>
<dbReference type="InterPro" id="IPR050409">
    <property type="entry name" value="E3_ubiq-protein_ligase"/>
</dbReference>
<dbReference type="Gene3D" id="3.30.2410.10">
    <property type="entry name" value="Hect, E3 ligase catalytic domain"/>
    <property type="match status" value="1"/>
</dbReference>
<evidence type="ECO:0000259" key="7">
    <source>
        <dbReference type="PROSITE" id="PS50237"/>
    </source>
</evidence>
<evidence type="ECO:0000256" key="2">
    <source>
        <dbReference type="ARBA" id="ARBA00004906"/>
    </source>
</evidence>
<keyword evidence="5 6" id="KW-0833">Ubl conjugation pathway</keyword>
<dbReference type="EMBL" id="JQFK01001561">
    <property type="protein sequence ID" value="KGK34516.1"/>
    <property type="molecule type" value="Genomic_DNA"/>
</dbReference>
<evidence type="ECO:0000256" key="4">
    <source>
        <dbReference type="ARBA" id="ARBA00022679"/>
    </source>
</evidence>
<sequence length="69" mass="7755">VPLNGFKELVGMNGISKFSVHRVYNSTERLPTAHTCFNQIDLPEYESYGKLRNALLLAIREGHEGFGFA</sequence>
<comment type="pathway">
    <text evidence="2">Protein modification; protein ubiquitination.</text>
</comment>